<accession>A0A9P6A376</accession>
<protein>
    <submittedName>
        <fullName evidence="1">Uncharacterized protein</fullName>
    </submittedName>
</protein>
<keyword evidence="2" id="KW-1185">Reference proteome</keyword>
<sequence>MHVLLPYSTFAQYYYSASHLSIDLDGFVILKHRIRVVKPTFMNYGRSCQACIASSHQTGTDIMQRKYHKVRRRSPGRFVSAAGPKEANRHQKDVFMETTLATPLHVLTVVIFMEIESGCRNVDAGSWVFSRRSSLRYRRKALLSTAHHLGNASYSRVISPGSGVAQTRCWQSRVVCIHKVKSPQNQTDGRAECYSSRRDI</sequence>
<evidence type="ECO:0000313" key="1">
    <source>
        <dbReference type="EMBL" id="KAF9497400.1"/>
    </source>
</evidence>
<comment type="caution">
    <text evidence="1">The sequence shown here is derived from an EMBL/GenBank/DDBJ whole genome shotgun (WGS) entry which is preliminary data.</text>
</comment>
<dbReference type="AlphaFoldDB" id="A0A9P6A376"/>
<dbReference type="EMBL" id="MU154544">
    <property type="protein sequence ID" value="KAF9497400.1"/>
    <property type="molecule type" value="Genomic_DNA"/>
</dbReference>
<proteinExistence type="predicted"/>
<evidence type="ECO:0000313" key="2">
    <source>
        <dbReference type="Proteomes" id="UP000807025"/>
    </source>
</evidence>
<organism evidence="1 2">
    <name type="scientific">Pleurotus eryngii</name>
    <name type="common">Boletus of the steppes</name>
    <dbReference type="NCBI Taxonomy" id="5323"/>
    <lineage>
        <taxon>Eukaryota</taxon>
        <taxon>Fungi</taxon>
        <taxon>Dikarya</taxon>
        <taxon>Basidiomycota</taxon>
        <taxon>Agaricomycotina</taxon>
        <taxon>Agaricomycetes</taxon>
        <taxon>Agaricomycetidae</taxon>
        <taxon>Agaricales</taxon>
        <taxon>Pleurotineae</taxon>
        <taxon>Pleurotaceae</taxon>
        <taxon>Pleurotus</taxon>
    </lineage>
</organism>
<reference evidence="1" key="1">
    <citation type="submission" date="2020-11" db="EMBL/GenBank/DDBJ databases">
        <authorList>
            <consortium name="DOE Joint Genome Institute"/>
            <person name="Ahrendt S."/>
            <person name="Riley R."/>
            <person name="Andreopoulos W."/>
            <person name="Labutti K."/>
            <person name="Pangilinan J."/>
            <person name="Ruiz-Duenas F.J."/>
            <person name="Barrasa J.M."/>
            <person name="Sanchez-Garcia M."/>
            <person name="Camarero S."/>
            <person name="Miyauchi S."/>
            <person name="Serrano A."/>
            <person name="Linde D."/>
            <person name="Babiker R."/>
            <person name="Drula E."/>
            <person name="Ayuso-Fernandez I."/>
            <person name="Pacheco R."/>
            <person name="Padilla G."/>
            <person name="Ferreira P."/>
            <person name="Barriuso J."/>
            <person name="Kellner H."/>
            <person name="Castanera R."/>
            <person name="Alfaro M."/>
            <person name="Ramirez L."/>
            <person name="Pisabarro A.G."/>
            <person name="Kuo A."/>
            <person name="Tritt A."/>
            <person name="Lipzen A."/>
            <person name="He G."/>
            <person name="Yan M."/>
            <person name="Ng V."/>
            <person name="Cullen D."/>
            <person name="Martin F."/>
            <person name="Rosso M.-N."/>
            <person name="Henrissat B."/>
            <person name="Hibbett D."/>
            <person name="Martinez A.T."/>
            <person name="Grigoriev I.V."/>
        </authorList>
    </citation>
    <scope>NUCLEOTIDE SEQUENCE</scope>
    <source>
        <strain evidence="1">ATCC 90797</strain>
    </source>
</reference>
<name>A0A9P6A376_PLEER</name>
<gene>
    <name evidence="1" type="ORF">BDN71DRAFT_609575</name>
</gene>
<dbReference type="Proteomes" id="UP000807025">
    <property type="component" value="Unassembled WGS sequence"/>
</dbReference>